<feature type="region of interest" description="Disordered" evidence="2">
    <location>
        <begin position="1"/>
        <end position="38"/>
    </location>
</feature>
<keyword evidence="1" id="KW-0175">Coiled coil</keyword>
<comment type="caution">
    <text evidence="3">The sequence shown here is derived from an EMBL/GenBank/DDBJ whole genome shotgun (WGS) entry which is preliminary data.</text>
</comment>
<dbReference type="Proteomes" id="UP000094569">
    <property type="component" value="Unassembled WGS sequence"/>
</dbReference>
<dbReference type="EMBL" id="JXNT01000003">
    <property type="protein sequence ID" value="ODM21119.1"/>
    <property type="molecule type" value="Genomic_DNA"/>
</dbReference>
<evidence type="ECO:0000256" key="2">
    <source>
        <dbReference type="SAM" id="MobiDB-lite"/>
    </source>
</evidence>
<reference evidence="3 4" key="1">
    <citation type="journal article" date="2016" name="BMC Genomics">
        <title>Comparative genomic and transcriptomic analyses of the Fuzhuan brick tea-fermentation fungus Aspergillus cristatus.</title>
        <authorList>
            <person name="Ge Y."/>
            <person name="Wang Y."/>
            <person name="Liu Y."/>
            <person name="Tan Y."/>
            <person name="Ren X."/>
            <person name="Zhang X."/>
            <person name="Hyde K.D."/>
            <person name="Liu Y."/>
            <person name="Liu Z."/>
        </authorList>
    </citation>
    <scope>NUCLEOTIDE SEQUENCE [LARGE SCALE GENOMIC DNA]</scope>
    <source>
        <strain evidence="3 4">GZAAS20.1005</strain>
    </source>
</reference>
<feature type="compositionally biased region" description="Basic and acidic residues" evidence="2">
    <location>
        <begin position="12"/>
        <end position="30"/>
    </location>
</feature>
<evidence type="ECO:0000313" key="3">
    <source>
        <dbReference type="EMBL" id="ODM21119.1"/>
    </source>
</evidence>
<feature type="coiled-coil region" evidence="1">
    <location>
        <begin position="82"/>
        <end position="116"/>
    </location>
</feature>
<accession>A0A1E3BJK4</accession>
<organism evidence="3 4">
    <name type="scientific">Aspergillus cristatus</name>
    <name type="common">Chinese Fuzhuan brick tea-fermentation fungus</name>
    <name type="synonym">Eurotium cristatum</name>
    <dbReference type="NCBI Taxonomy" id="573508"/>
    <lineage>
        <taxon>Eukaryota</taxon>
        <taxon>Fungi</taxon>
        <taxon>Dikarya</taxon>
        <taxon>Ascomycota</taxon>
        <taxon>Pezizomycotina</taxon>
        <taxon>Eurotiomycetes</taxon>
        <taxon>Eurotiomycetidae</taxon>
        <taxon>Eurotiales</taxon>
        <taxon>Aspergillaceae</taxon>
        <taxon>Aspergillus</taxon>
        <taxon>Aspergillus subgen. Aspergillus</taxon>
    </lineage>
</organism>
<gene>
    <name evidence="3" type="ORF">SI65_04172</name>
</gene>
<protein>
    <submittedName>
        <fullName evidence="3">Uncharacterized protein</fullName>
    </submittedName>
</protein>
<dbReference type="OrthoDB" id="4432919at2759"/>
<evidence type="ECO:0000256" key="1">
    <source>
        <dbReference type="SAM" id="Coils"/>
    </source>
</evidence>
<sequence>MYGTLIPVVRDNSVDDTHPSEKPPEEPPEGKRRRTTAEPFDNLLHNLKQFGEKNPKISEQVARLVGLYRQLWETYAAKCSEHQSIVDENQRLKQSNKQLRQEKEQTECRNADQEAHQEYIRQYFHEMFKGIADIVESLGEHTSWNPEKGLQSEKLH</sequence>
<keyword evidence="4" id="KW-1185">Reference proteome</keyword>
<dbReference type="VEuPathDB" id="FungiDB:SI65_04172"/>
<dbReference type="AlphaFoldDB" id="A0A1E3BJK4"/>
<proteinExistence type="predicted"/>
<name>A0A1E3BJK4_ASPCR</name>
<evidence type="ECO:0000313" key="4">
    <source>
        <dbReference type="Proteomes" id="UP000094569"/>
    </source>
</evidence>